<accession>A0A0A9E8Q3</accession>
<name>A0A0A9E8Q3_ARUDO</name>
<protein>
    <submittedName>
        <fullName evidence="1">Uncharacterized protein</fullName>
    </submittedName>
</protein>
<evidence type="ECO:0000313" key="1">
    <source>
        <dbReference type="EMBL" id="JAD94285.1"/>
    </source>
</evidence>
<organism evidence="1">
    <name type="scientific">Arundo donax</name>
    <name type="common">Giant reed</name>
    <name type="synonym">Donax arundinaceus</name>
    <dbReference type="NCBI Taxonomy" id="35708"/>
    <lineage>
        <taxon>Eukaryota</taxon>
        <taxon>Viridiplantae</taxon>
        <taxon>Streptophyta</taxon>
        <taxon>Embryophyta</taxon>
        <taxon>Tracheophyta</taxon>
        <taxon>Spermatophyta</taxon>
        <taxon>Magnoliopsida</taxon>
        <taxon>Liliopsida</taxon>
        <taxon>Poales</taxon>
        <taxon>Poaceae</taxon>
        <taxon>PACMAD clade</taxon>
        <taxon>Arundinoideae</taxon>
        <taxon>Arundineae</taxon>
        <taxon>Arundo</taxon>
    </lineage>
</organism>
<dbReference type="AlphaFoldDB" id="A0A0A9E8Q3"/>
<reference evidence="1" key="2">
    <citation type="journal article" date="2015" name="Data Brief">
        <title>Shoot transcriptome of the giant reed, Arundo donax.</title>
        <authorList>
            <person name="Barrero R.A."/>
            <person name="Guerrero F.D."/>
            <person name="Moolhuijzen P."/>
            <person name="Goolsby J.A."/>
            <person name="Tidwell J."/>
            <person name="Bellgard S.E."/>
            <person name="Bellgard M.I."/>
        </authorList>
    </citation>
    <scope>NUCLEOTIDE SEQUENCE</scope>
    <source>
        <tissue evidence="1">Shoot tissue taken approximately 20 cm above the soil surface</tissue>
    </source>
</reference>
<dbReference type="EMBL" id="GBRH01203610">
    <property type="protein sequence ID" value="JAD94285.1"/>
    <property type="molecule type" value="Transcribed_RNA"/>
</dbReference>
<reference evidence="1" key="1">
    <citation type="submission" date="2014-09" db="EMBL/GenBank/DDBJ databases">
        <authorList>
            <person name="Magalhaes I.L.F."/>
            <person name="Oliveira U."/>
            <person name="Santos F.R."/>
            <person name="Vidigal T.H.D.A."/>
            <person name="Brescovit A.D."/>
            <person name="Santos A.J."/>
        </authorList>
    </citation>
    <scope>NUCLEOTIDE SEQUENCE</scope>
    <source>
        <tissue evidence="1">Shoot tissue taken approximately 20 cm above the soil surface</tissue>
    </source>
</reference>
<proteinExistence type="predicted"/>
<dbReference type="EMBL" id="GBRH01194801">
    <property type="protein sequence ID" value="JAE03095.1"/>
    <property type="molecule type" value="Transcribed_RNA"/>
</dbReference>
<sequence>MFSQVWSVFSPSVKEKSMAVGLSQSFLGSSPVVTCNL</sequence>